<dbReference type="Pfam" id="PF10502">
    <property type="entry name" value="Peptidase_S26"/>
    <property type="match status" value="1"/>
</dbReference>
<dbReference type="Gene3D" id="2.10.109.10">
    <property type="entry name" value="Umud Fragment, subunit A"/>
    <property type="match status" value="1"/>
</dbReference>
<dbReference type="NCBIfam" id="TIGR02227">
    <property type="entry name" value="sigpep_I_bact"/>
    <property type="match status" value="1"/>
</dbReference>
<dbReference type="InterPro" id="IPR019758">
    <property type="entry name" value="Pept_S26A_signal_pept_1_CS"/>
</dbReference>
<reference evidence="11 12" key="1">
    <citation type="submission" date="2019-01" db="EMBL/GenBank/DDBJ databases">
        <title>Bacillus sp. M5HDSG1-1, whole genome shotgun sequence.</title>
        <authorList>
            <person name="Tuo L."/>
        </authorList>
    </citation>
    <scope>NUCLEOTIDE SEQUENCE [LARGE SCALE GENOMIC DNA]</scope>
    <source>
        <strain evidence="11 12">M5HDSG1-1</strain>
    </source>
</reference>
<dbReference type="InterPro" id="IPR036286">
    <property type="entry name" value="LexA/Signal_pep-like_sf"/>
</dbReference>
<dbReference type="InterPro" id="IPR000223">
    <property type="entry name" value="Pept_S26A_signal_pept_1"/>
</dbReference>
<comment type="catalytic activity">
    <reaction evidence="1 8">
        <text>Cleavage of hydrophobic, N-terminal signal or leader sequences from secreted and periplasmic proteins.</text>
        <dbReference type="EC" id="3.4.21.89"/>
    </reaction>
</comment>
<gene>
    <name evidence="11" type="primary">lepB</name>
    <name evidence="11" type="ORF">EM808_19505</name>
</gene>
<evidence type="ECO:0000256" key="3">
    <source>
        <dbReference type="ARBA" id="ARBA00009370"/>
    </source>
</evidence>
<evidence type="ECO:0000256" key="7">
    <source>
        <dbReference type="PIRSR" id="PIRSR600223-1"/>
    </source>
</evidence>
<keyword evidence="5 8" id="KW-0645">Protease</keyword>
<dbReference type="PROSITE" id="PS00760">
    <property type="entry name" value="SPASE_I_2"/>
    <property type="match status" value="1"/>
</dbReference>
<feature type="active site" evidence="7">
    <location>
        <position position="37"/>
    </location>
</feature>
<feature type="domain" description="Peptidase S26" evidence="10">
    <location>
        <begin position="10"/>
        <end position="157"/>
    </location>
</feature>
<keyword evidence="6 8" id="KW-0378">Hydrolase</keyword>
<dbReference type="PROSITE" id="PS00761">
    <property type="entry name" value="SPASE_I_3"/>
    <property type="match status" value="1"/>
</dbReference>
<dbReference type="InterPro" id="IPR019533">
    <property type="entry name" value="Peptidase_S26"/>
</dbReference>
<name>A0A3S2UDZ6_9BACI</name>
<dbReference type="EMBL" id="RZTZ01000009">
    <property type="protein sequence ID" value="RVT59483.1"/>
    <property type="molecule type" value="Genomic_DNA"/>
</dbReference>
<proteinExistence type="inferred from homology"/>
<dbReference type="AlphaFoldDB" id="A0A3S2UDZ6"/>
<dbReference type="GO" id="GO:0005886">
    <property type="term" value="C:plasma membrane"/>
    <property type="evidence" value="ECO:0007669"/>
    <property type="project" value="UniProtKB-SubCell"/>
</dbReference>
<dbReference type="PROSITE" id="PS00501">
    <property type="entry name" value="SPASE_I_1"/>
    <property type="match status" value="1"/>
</dbReference>
<evidence type="ECO:0000256" key="9">
    <source>
        <dbReference type="RuleBase" id="RU362042"/>
    </source>
</evidence>
<dbReference type="SUPFAM" id="SSF51306">
    <property type="entry name" value="LexA/Signal peptidase"/>
    <property type="match status" value="1"/>
</dbReference>
<dbReference type="InterPro" id="IPR019756">
    <property type="entry name" value="Pept_S26A_signal_pept_1_Ser-AS"/>
</dbReference>
<accession>A0A3S2UDZ6</accession>
<dbReference type="Proteomes" id="UP000288024">
    <property type="component" value="Unassembled WGS sequence"/>
</dbReference>
<feature type="active site" evidence="7">
    <location>
        <position position="78"/>
    </location>
</feature>
<evidence type="ECO:0000256" key="6">
    <source>
        <dbReference type="ARBA" id="ARBA00022801"/>
    </source>
</evidence>
<evidence type="ECO:0000256" key="1">
    <source>
        <dbReference type="ARBA" id="ARBA00000677"/>
    </source>
</evidence>
<comment type="subcellular location">
    <subcellularLocation>
        <location evidence="2">Cell membrane</location>
        <topology evidence="2">Single-pass type II membrane protein</topology>
    </subcellularLocation>
    <subcellularLocation>
        <location evidence="9">Membrane</location>
        <topology evidence="9">Single-pass type II membrane protein</topology>
    </subcellularLocation>
</comment>
<sequence>MNKKYIRNKLLVFIVACICLFVIRSYFFSLGKVDGESMYPTLNDHDYVLLNKVSYKIGEPKRFDIIMFTLPDNSVLIKRVIGLPGEILEYKNNHLYVNGRIVKESFLKEETEDFETMSIPDGEIFVMGDNRDHSTDSRVFGTLPISHILGEASFKIWPITGL</sequence>
<comment type="similarity">
    <text evidence="3 9">Belongs to the peptidase S26 family.</text>
</comment>
<dbReference type="PANTHER" id="PTHR43390:SF1">
    <property type="entry name" value="CHLOROPLAST PROCESSING PEPTIDASE"/>
    <property type="match status" value="1"/>
</dbReference>
<evidence type="ECO:0000256" key="8">
    <source>
        <dbReference type="RuleBase" id="RU003993"/>
    </source>
</evidence>
<comment type="caution">
    <text evidence="11">The sequence shown here is derived from an EMBL/GenBank/DDBJ whole genome shotgun (WGS) entry which is preliminary data.</text>
</comment>
<dbReference type="PANTHER" id="PTHR43390">
    <property type="entry name" value="SIGNAL PEPTIDASE I"/>
    <property type="match status" value="1"/>
</dbReference>
<dbReference type="CDD" id="cd06530">
    <property type="entry name" value="S26_SPase_I"/>
    <property type="match status" value="1"/>
</dbReference>
<dbReference type="GO" id="GO:0009003">
    <property type="term" value="F:signal peptidase activity"/>
    <property type="evidence" value="ECO:0007669"/>
    <property type="project" value="UniProtKB-EC"/>
</dbReference>
<organism evidence="11 12">
    <name type="scientific">Niallia taxi</name>
    <dbReference type="NCBI Taxonomy" id="2499688"/>
    <lineage>
        <taxon>Bacteria</taxon>
        <taxon>Bacillati</taxon>
        <taxon>Bacillota</taxon>
        <taxon>Bacilli</taxon>
        <taxon>Bacillales</taxon>
        <taxon>Bacillaceae</taxon>
        <taxon>Niallia</taxon>
    </lineage>
</organism>
<keyword evidence="12" id="KW-1185">Reference proteome</keyword>
<protein>
    <recommendedName>
        <fullName evidence="4 8">Signal peptidase I</fullName>
        <ecNumber evidence="4 8">3.4.21.89</ecNumber>
    </recommendedName>
</protein>
<dbReference type="GeneID" id="87619140"/>
<dbReference type="GO" id="GO:0004252">
    <property type="term" value="F:serine-type endopeptidase activity"/>
    <property type="evidence" value="ECO:0007669"/>
    <property type="project" value="InterPro"/>
</dbReference>
<evidence type="ECO:0000313" key="12">
    <source>
        <dbReference type="Proteomes" id="UP000288024"/>
    </source>
</evidence>
<dbReference type="InterPro" id="IPR019757">
    <property type="entry name" value="Pept_S26A_signal_pept_1_Lys-AS"/>
</dbReference>
<evidence type="ECO:0000313" key="11">
    <source>
        <dbReference type="EMBL" id="RVT59483.1"/>
    </source>
</evidence>
<dbReference type="EC" id="3.4.21.89" evidence="4 8"/>
<evidence type="ECO:0000256" key="2">
    <source>
        <dbReference type="ARBA" id="ARBA00004401"/>
    </source>
</evidence>
<dbReference type="GO" id="GO:0006465">
    <property type="term" value="P:signal peptide processing"/>
    <property type="evidence" value="ECO:0007669"/>
    <property type="project" value="InterPro"/>
</dbReference>
<evidence type="ECO:0000256" key="4">
    <source>
        <dbReference type="ARBA" id="ARBA00013208"/>
    </source>
</evidence>
<evidence type="ECO:0000256" key="5">
    <source>
        <dbReference type="ARBA" id="ARBA00022670"/>
    </source>
</evidence>
<dbReference type="RefSeq" id="WP_127739879.1">
    <property type="nucleotide sequence ID" value="NZ_CAJCKN010000005.1"/>
</dbReference>
<dbReference type="PRINTS" id="PR00727">
    <property type="entry name" value="LEADERPTASE"/>
</dbReference>
<evidence type="ECO:0000259" key="10">
    <source>
        <dbReference type="Pfam" id="PF10502"/>
    </source>
</evidence>